<reference evidence="1 2" key="1">
    <citation type="submission" date="2016-12" db="EMBL/GenBank/DDBJ databases">
        <authorList>
            <person name="Song W.-J."/>
            <person name="Kurnit D.M."/>
        </authorList>
    </citation>
    <scope>NUCLEOTIDE SEQUENCE [LARGE SCALE GENOMIC DNA]</scope>
    <source>
        <strain evidence="1 2">STM7296</strain>
    </source>
</reference>
<name>A0A1N7SGN5_9BURK</name>
<dbReference type="AlphaFoldDB" id="A0A1N7SGN5"/>
<dbReference type="EMBL" id="CYGX02000067">
    <property type="protein sequence ID" value="SIT46568.1"/>
    <property type="molecule type" value="Genomic_DNA"/>
</dbReference>
<keyword evidence="2" id="KW-1185">Reference proteome</keyword>
<dbReference type="Proteomes" id="UP000187012">
    <property type="component" value="Unassembled WGS sequence"/>
</dbReference>
<proteinExistence type="predicted"/>
<evidence type="ECO:0000313" key="1">
    <source>
        <dbReference type="EMBL" id="SIT46568.1"/>
    </source>
</evidence>
<protein>
    <submittedName>
        <fullName evidence="1">Uncharacterized protein</fullName>
    </submittedName>
</protein>
<organism evidence="1 2">
    <name type="scientific">Paraburkholderia ribeironis</name>
    <dbReference type="NCBI Taxonomy" id="1247936"/>
    <lineage>
        <taxon>Bacteria</taxon>
        <taxon>Pseudomonadati</taxon>
        <taxon>Pseudomonadota</taxon>
        <taxon>Betaproteobacteria</taxon>
        <taxon>Burkholderiales</taxon>
        <taxon>Burkholderiaceae</taxon>
        <taxon>Paraburkholderia</taxon>
    </lineage>
</organism>
<evidence type="ECO:0000313" key="2">
    <source>
        <dbReference type="Proteomes" id="UP000187012"/>
    </source>
</evidence>
<gene>
    <name evidence="1" type="ORF">BN2475_670023</name>
</gene>
<sequence length="34" mass="3941">MVILYNVQWDYLLDLQRSVPPLDPTIDFAFKSAA</sequence>
<accession>A0A1N7SGN5</accession>